<feature type="chain" id="PRO_5005894428" evidence="2">
    <location>
        <begin position="27"/>
        <end position="261"/>
    </location>
</feature>
<dbReference type="AlphaFoldDB" id="A0A0N5BFG0"/>
<feature type="region of interest" description="Disordered" evidence="1">
    <location>
        <begin position="227"/>
        <end position="261"/>
    </location>
</feature>
<feature type="signal peptide" evidence="2">
    <location>
        <begin position="1"/>
        <end position="26"/>
    </location>
</feature>
<keyword evidence="2" id="KW-0732">Signal</keyword>
<evidence type="ECO:0000256" key="2">
    <source>
        <dbReference type="SAM" id="SignalP"/>
    </source>
</evidence>
<organism evidence="3 4">
    <name type="scientific">Strongyloides papillosus</name>
    <name type="common">Intestinal threadworm</name>
    <dbReference type="NCBI Taxonomy" id="174720"/>
    <lineage>
        <taxon>Eukaryota</taxon>
        <taxon>Metazoa</taxon>
        <taxon>Ecdysozoa</taxon>
        <taxon>Nematoda</taxon>
        <taxon>Chromadorea</taxon>
        <taxon>Rhabditida</taxon>
        <taxon>Tylenchina</taxon>
        <taxon>Panagrolaimomorpha</taxon>
        <taxon>Strongyloidoidea</taxon>
        <taxon>Strongyloididae</taxon>
        <taxon>Strongyloides</taxon>
    </lineage>
</organism>
<accession>A0A0N5BFG0</accession>
<dbReference type="WBParaSite" id="SPAL_0000472600.1">
    <property type="protein sequence ID" value="SPAL_0000472600.1"/>
    <property type="gene ID" value="SPAL_0000472600"/>
</dbReference>
<evidence type="ECO:0000313" key="3">
    <source>
        <dbReference type="Proteomes" id="UP000046392"/>
    </source>
</evidence>
<protein>
    <submittedName>
        <fullName evidence="4">Uncharacterized protein</fullName>
    </submittedName>
</protein>
<keyword evidence="3" id="KW-1185">Reference proteome</keyword>
<name>A0A0N5BFG0_STREA</name>
<dbReference type="Proteomes" id="UP000046392">
    <property type="component" value="Unplaced"/>
</dbReference>
<proteinExistence type="predicted"/>
<evidence type="ECO:0000256" key="1">
    <source>
        <dbReference type="SAM" id="MobiDB-lite"/>
    </source>
</evidence>
<reference evidence="4" key="1">
    <citation type="submission" date="2017-02" db="UniProtKB">
        <authorList>
            <consortium name="WormBaseParasite"/>
        </authorList>
    </citation>
    <scope>IDENTIFICATION</scope>
</reference>
<sequence>MKSMTFGNFFLATLCFIQSFILPIHSAPTVFINGQPFSRIRDKITQPIFEGISFQNGIYGDIKYTDKPAQVNLNNGNHNYRFTESPFRILSSDFEIRLNGGNYDCKKEEIINKCGLIPLYSYKSPTHNSFLYTTNPNDINSAWRNSIKLTLIGYVAREQRCGARLEINRIAVNSGRQIYTRLISNNIVSQQYGPSFMFQRTPNMEKTKSFFYAWEPIGNTKNFQEMRKEKQSGDNTLVDGTPSPKSRQCLRNQQWPPSVPF</sequence>
<feature type="compositionally biased region" description="Polar residues" evidence="1">
    <location>
        <begin position="243"/>
        <end position="261"/>
    </location>
</feature>
<evidence type="ECO:0000313" key="4">
    <source>
        <dbReference type="WBParaSite" id="SPAL_0000472600.1"/>
    </source>
</evidence>